<sequence>MAFKTLKTKRKAISLVALGEEIAQRRFAVGEVFVPRNSGTRRTVSKAALLEQIAKIGGNW</sequence>
<dbReference type="Proteomes" id="UP000195807">
    <property type="component" value="Plasmid pCME4A9II"/>
</dbReference>
<dbReference type="RefSeq" id="WP_066850857.1">
    <property type="nucleotide sequence ID" value="NZ_CP019604.1"/>
</dbReference>
<keyword evidence="1" id="KW-0614">Plasmid</keyword>
<name>A0A217EYY0_9SPHN</name>
<keyword evidence="2" id="KW-1185">Reference proteome</keyword>
<evidence type="ECO:0000313" key="2">
    <source>
        <dbReference type="Proteomes" id="UP000195807"/>
    </source>
</evidence>
<geneLocation type="plasmid" evidence="2">
    <name>pcme4a9ii</name>
</geneLocation>
<gene>
    <name evidence="1" type="ORF">A9D14_18490</name>
</gene>
<proteinExistence type="predicted"/>
<dbReference type="AlphaFoldDB" id="A0A217EYY0"/>
<dbReference type="STRING" id="450378.GCA_001661675_03714"/>
<reference evidence="1 2" key="1">
    <citation type="submission" date="2017-01" db="EMBL/GenBank/DDBJ databases">
        <title>Complete genome sequence of esterase-producing bacterium Croceicoccus marinus E4A9.</title>
        <authorList>
            <person name="Wu Y.-H."/>
            <person name="Cheng H."/>
            <person name="Xu L."/>
            <person name="Huo Y.-Y."/>
            <person name="Wang C.-S."/>
            <person name="Xu X.-W."/>
        </authorList>
    </citation>
    <scope>NUCLEOTIDE SEQUENCE [LARGE SCALE GENOMIC DNA]</scope>
    <source>
        <strain evidence="1 2">E4A9</strain>
        <plasmid evidence="2">Plasmid pcme4a9ii</plasmid>
    </source>
</reference>
<evidence type="ECO:0000313" key="1">
    <source>
        <dbReference type="EMBL" id="ARU18341.1"/>
    </source>
</evidence>
<organism evidence="1 2">
    <name type="scientific">Croceicoccus marinus</name>
    <dbReference type="NCBI Taxonomy" id="450378"/>
    <lineage>
        <taxon>Bacteria</taxon>
        <taxon>Pseudomonadati</taxon>
        <taxon>Pseudomonadota</taxon>
        <taxon>Alphaproteobacteria</taxon>
        <taxon>Sphingomonadales</taxon>
        <taxon>Erythrobacteraceae</taxon>
        <taxon>Croceicoccus</taxon>
    </lineage>
</organism>
<dbReference type="EMBL" id="CP019604">
    <property type="protein sequence ID" value="ARU18341.1"/>
    <property type="molecule type" value="Genomic_DNA"/>
</dbReference>
<accession>A0A217EYY0</accession>
<protein>
    <submittedName>
        <fullName evidence="1">Uncharacterized protein</fullName>
    </submittedName>
</protein>
<dbReference type="KEGG" id="cman:A9D14_18490"/>
<dbReference type="OrthoDB" id="7509395at2"/>